<gene>
    <name evidence="5" type="ORF">CYNAS_LOCUS11093</name>
</gene>
<dbReference type="PRINTS" id="PR00480">
    <property type="entry name" value="ASTACIN"/>
</dbReference>
<evidence type="ECO:0000313" key="6">
    <source>
        <dbReference type="Proteomes" id="UP001176961"/>
    </source>
</evidence>
<dbReference type="EMBL" id="CATQJL010000223">
    <property type="protein sequence ID" value="CAJ0599110.1"/>
    <property type="molecule type" value="Genomic_DNA"/>
</dbReference>
<evidence type="ECO:0000256" key="1">
    <source>
        <dbReference type="ARBA" id="ARBA00023157"/>
    </source>
</evidence>
<feature type="domain" description="Peptidase M12A" evidence="4">
    <location>
        <begin position="30"/>
        <end position="236"/>
    </location>
</feature>
<keyword evidence="3" id="KW-0479">Metal-binding</keyword>
<dbReference type="PANTHER" id="PTHR10127">
    <property type="entry name" value="DISCOIDIN, CUB, EGF, LAMININ , AND ZINC METALLOPROTEASE DOMAIN CONTAINING"/>
    <property type="match status" value="1"/>
</dbReference>
<evidence type="ECO:0000256" key="3">
    <source>
        <dbReference type="RuleBase" id="RU361183"/>
    </source>
</evidence>
<keyword evidence="3" id="KW-0645">Protease</keyword>
<sequence>MCPSYEAVLSGNMMRRRMIAVLVLFLCATSAMTQQFQLWNQYPESNGNYIVPYKFTGTYSPEQLSMITTAMQKIADNTCVEFRRRTDEEEFVDIVNKIDGSCGANVGRTGEKRIYLESNENENCMNEKTVMVNLLHSLGLSFEHQRVDRDKYITVHFENIADPHLRLFLSEADLTQNYLSVPYDYLSIMHGEKNAYAKPGTTTIETLDPTYQDQIGTATEPSAHDYEKINLLFKCDKH</sequence>
<dbReference type="PROSITE" id="PS51864">
    <property type="entry name" value="ASTACIN"/>
    <property type="match status" value="1"/>
</dbReference>
<protein>
    <recommendedName>
        <fullName evidence="3">Metalloendopeptidase</fullName>
        <ecNumber evidence="3">3.4.24.-</ecNumber>
    </recommendedName>
</protein>
<dbReference type="Pfam" id="PF01400">
    <property type="entry name" value="Astacin"/>
    <property type="match status" value="1"/>
</dbReference>
<dbReference type="InterPro" id="IPR024079">
    <property type="entry name" value="MetalloPept_cat_dom_sf"/>
</dbReference>
<keyword evidence="6" id="KW-1185">Reference proteome</keyword>
<evidence type="ECO:0000256" key="2">
    <source>
        <dbReference type="PROSITE-ProRule" id="PRU01211"/>
    </source>
</evidence>
<comment type="caution">
    <text evidence="5">The sequence shown here is derived from an EMBL/GenBank/DDBJ whole genome shotgun (WGS) entry which is preliminary data.</text>
</comment>
<keyword evidence="3" id="KW-0378">Hydrolase</keyword>
<keyword evidence="3" id="KW-0862">Zinc</keyword>
<dbReference type="Proteomes" id="UP001176961">
    <property type="component" value="Unassembled WGS sequence"/>
</dbReference>
<dbReference type="SUPFAM" id="SSF55486">
    <property type="entry name" value="Metalloproteases ('zincins'), catalytic domain"/>
    <property type="match status" value="1"/>
</dbReference>
<comment type="caution">
    <text evidence="2">Lacks conserved residue(s) required for the propagation of feature annotation.</text>
</comment>
<dbReference type="AlphaFoldDB" id="A0AA36GVG6"/>
<dbReference type="PANTHER" id="PTHR10127:SF880">
    <property type="entry name" value="ZINC METALLOPROTEINASE NAS-5"/>
    <property type="match status" value="1"/>
</dbReference>
<name>A0AA36GVG6_CYLNA</name>
<accession>A0AA36GVG6</accession>
<dbReference type="InterPro" id="IPR001506">
    <property type="entry name" value="Peptidase_M12A"/>
</dbReference>
<keyword evidence="1 2" id="KW-1015">Disulfide bond</keyword>
<organism evidence="5 6">
    <name type="scientific">Cylicocyclus nassatus</name>
    <name type="common">Nematode worm</name>
    <dbReference type="NCBI Taxonomy" id="53992"/>
    <lineage>
        <taxon>Eukaryota</taxon>
        <taxon>Metazoa</taxon>
        <taxon>Ecdysozoa</taxon>
        <taxon>Nematoda</taxon>
        <taxon>Chromadorea</taxon>
        <taxon>Rhabditida</taxon>
        <taxon>Rhabditina</taxon>
        <taxon>Rhabditomorpha</taxon>
        <taxon>Strongyloidea</taxon>
        <taxon>Strongylidae</taxon>
        <taxon>Cylicocyclus</taxon>
    </lineage>
</organism>
<dbReference type="Gene3D" id="3.40.390.10">
    <property type="entry name" value="Collagenase (Catalytic Domain)"/>
    <property type="match status" value="1"/>
</dbReference>
<dbReference type="EC" id="3.4.24.-" evidence="3"/>
<dbReference type="GO" id="GO:0006508">
    <property type="term" value="P:proteolysis"/>
    <property type="evidence" value="ECO:0007669"/>
    <property type="project" value="UniProtKB-KW"/>
</dbReference>
<keyword evidence="3" id="KW-0482">Metalloprotease</keyword>
<evidence type="ECO:0000259" key="4">
    <source>
        <dbReference type="PROSITE" id="PS51864"/>
    </source>
</evidence>
<dbReference type="GO" id="GO:0004222">
    <property type="term" value="F:metalloendopeptidase activity"/>
    <property type="evidence" value="ECO:0007669"/>
    <property type="project" value="UniProtKB-UniRule"/>
</dbReference>
<proteinExistence type="predicted"/>
<feature type="disulfide bond" evidence="2">
    <location>
        <begin position="102"/>
        <end position="124"/>
    </location>
</feature>
<evidence type="ECO:0000313" key="5">
    <source>
        <dbReference type="EMBL" id="CAJ0599110.1"/>
    </source>
</evidence>
<reference evidence="5" key="1">
    <citation type="submission" date="2023-07" db="EMBL/GenBank/DDBJ databases">
        <authorList>
            <consortium name="CYATHOMIX"/>
        </authorList>
    </citation>
    <scope>NUCLEOTIDE SEQUENCE</scope>
    <source>
        <strain evidence="5">N/A</strain>
    </source>
</reference>
<dbReference type="SMART" id="SM00235">
    <property type="entry name" value="ZnMc"/>
    <property type="match status" value="1"/>
</dbReference>
<dbReference type="InterPro" id="IPR006026">
    <property type="entry name" value="Peptidase_Metallo"/>
</dbReference>
<dbReference type="GO" id="GO:0008270">
    <property type="term" value="F:zinc ion binding"/>
    <property type="evidence" value="ECO:0007669"/>
    <property type="project" value="InterPro"/>
</dbReference>
<comment type="cofactor">
    <cofactor evidence="3">
        <name>Zn(2+)</name>
        <dbReference type="ChEBI" id="CHEBI:29105"/>
    </cofactor>
    <text evidence="3">Binds 1 zinc ion per subunit.</text>
</comment>